<keyword evidence="5" id="KW-0732">Signal</keyword>
<dbReference type="EMBL" id="CP036291">
    <property type="protein sequence ID" value="QDU90128.1"/>
    <property type="molecule type" value="Genomic_DNA"/>
</dbReference>
<feature type="chain" id="PRO_5021986369" evidence="5">
    <location>
        <begin position="21"/>
        <end position="532"/>
    </location>
</feature>
<evidence type="ECO:0000256" key="2">
    <source>
        <dbReference type="ARBA" id="ARBA00023043"/>
    </source>
</evidence>
<dbReference type="RefSeq" id="WP_197526936.1">
    <property type="nucleotide sequence ID" value="NZ_CP036291.1"/>
</dbReference>
<organism evidence="6 7">
    <name type="scientific">Pirellulimonas nuda</name>
    <dbReference type="NCBI Taxonomy" id="2528009"/>
    <lineage>
        <taxon>Bacteria</taxon>
        <taxon>Pseudomonadati</taxon>
        <taxon>Planctomycetota</taxon>
        <taxon>Planctomycetia</taxon>
        <taxon>Pirellulales</taxon>
        <taxon>Lacipirellulaceae</taxon>
        <taxon>Pirellulimonas</taxon>
    </lineage>
</organism>
<feature type="repeat" description="ANK" evidence="3">
    <location>
        <begin position="340"/>
        <end position="372"/>
    </location>
</feature>
<dbReference type="PANTHER" id="PTHR24171">
    <property type="entry name" value="ANKYRIN REPEAT DOMAIN-CONTAINING PROTEIN 39-RELATED"/>
    <property type="match status" value="1"/>
</dbReference>
<dbReference type="PROSITE" id="PS51257">
    <property type="entry name" value="PROKAR_LIPOPROTEIN"/>
    <property type="match status" value="1"/>
</dbReference>
<evidence type="ECO:0000313" key="7">
    <source>
        <dbReference type="Proteomes" id="UP000317429"/>
    </source>
</evidence>
<name>A0A518DF94_9BACT</name>
<accession>A0A518DF94</accession>
<feature type="coiled-coil region" evidence="4">
    <location>
        <begin position="478"/>
        <end position="505"/>
    </location>
</feature>
<evidence type="ECO:0000256" key="1">
    <source>
        <dbReference type="ARBA" id="ARBA00022737"/>
    </source>
</evidence>
<evidence type="ECO:0000256" key="5">
    <source>
        <dbReference type="SAM" id="SignalP"/>
    </source>
</evidence>
<dbReference type="SMART" id="SM00248">
    <property type="entry name" value="ANK"/>
    <property type="match status" value="4"/>
</dbReference>
<gene>
    <name evidence="6" type="ORF">Pla175_35290</name>
</gene>
<sequence length="532" mass="58561" precursor="true">MRPIRQAITLAALISVNALGGCSGGGSFSEPANRLNSSELMTAAAKAHGAGRTEDAGFLFLAGQARYQIDKTVFPPVGQAGESPGVLKAALSATIGQSIQPALANDPVAFANAVARFAEWSPEFGEGYDPGWEYTNRLGDKEAMAVVKAAIQPILAAGQSKARLLKDDEYVRLANVIREAGAVERQYRDALQRDAGRISEAQREKYREAMARKNAAAERIKEIEFETNPETRWHASAGWKPADYFDDPQVVDLCTAIQMNDAPEMERLIAAGADVNAVGKRKMTPLLWAFPDRKLERFARLLKHGADPDIAVESDFGTTGRAFHPYPAGGALFLDRGCSPGESVTHLAAKAPQIEYLKLVLQHGADPNVVDQVTGMTPLDIVIDRRLFDAKERVELLVASGADLNHYCKYKGGTPAMLAVQADKYDIALQLLRLGADPKLYRPDSTEKLTHYVVRKEHNLPVYRPAIAAEFHALTDWLEEDGESLEQARQDEQELKERIEKAVRIKDYPRIRQQIISEQKRRGRPQAATIGR</sequence>
<dbReference type="PROSITE" id="PS50297">
    <property type="entry name" value="ANK_REP_REGION"/>
    <property type="match status" value="1"/>
</dbReference>
<protein>
    <submittedName>
        <fullName evidence="6">Ankyrin repeats (3 copies)</fullName>
    </submittedName>
</protein>
<evidence type="ECO:0000256" key="3">
    <source>
        <dbReference type="PROSITE-ProRule" id="PRU00023"/>
    </source>
</evidence>
<reference evidence="6 7" key="1">
    <citation type="submission" date="2019-02" db="EMBL/GenBank/DDBJ databases">
        <title>Deep-cultivation of Planctomycetes and their phenomic and genomic characterization uncovers novel biology.</title>
        <authorList>
            <person name="Wiegand S."/>
            <person name="Jogler M."/>
            <person name="Boedeker C."/>
            <person name="Pinto D."/>
            <person name="Vollmers J."/>
            <person name="Rivas-Marin E."/>
            <person name="Kohn T."/>
            <person name="Peeters S.H."/>
            <person name="Heuer A."/>
            <person name="Rast P."/>
            <person name="Oberbeckmann S."/>
            <person name="Bunk B."/>
            <person name="Jeske O."/>
            <person name="Meyerdierks A."/>
            <person name="Storesund J.E."/>
            <person name="Kallscheuer N."/>
            <person name="Luecker S."/>
            <person name="Lage O.M."/>
            <person name="Pohl T."/>
            <person name="Merkel B.J."/>
            <person name="Hornburger P."/>
            <person name="Mueller R.-W."/>
            <person name="Bruemmer F."/>
            <person name="Labrenz M."/>
            <person name="Spormann A.M."/>
            <person name="Op den Camp H."/>
            <person name="Overmann J."/>
            <person name="Amann R."/>
            <person name="Jetten M.S.M."/>
            <person name="Mascher T."/>
            <person name="Medema M.H."/>
            <person name="Devos D.P."/>
            <person name="Kaster A.-K."/>
            <person name="Ovreas L."/>
            <person name="Rohde M."/>
            <person name="Galperin M.Y."/>
            <person name="Jogler C."/>
        </authorList>
    </citation>
    <scope>NUCLEOTIDE SEQUENCE [LARGE SCALE GENOMIC DNA]</scope>
    <source>
        <strain evidence="6 7">Pla175</strain>
    </source>
</reference>
<evidence type="ECO:0000256" key="4">
    <source>
        <dbReference type="SAM" id="Coils"/>
    </source>
</evidence>
<dbReference type="PANTHER" id="PTHR24171:SF9">
    <property type="entry name" value="ANKYRIN REPEAT DOMAIN-CONTAINING PROTEIN 39"/>
    <property type="match status" value="1"/>
</dbReference>
<dbReference type="SUPFAM" id="SSF48403">
    <property type="entry name" value="Ankyrin repeat"/>
    <property type="match status" value="1"/>
</dbReference>
<dbReference type="Proteomes" id="UP000317429">
    <property type="component" value="Chromosome"/>
</dbReference>
<dbReference type="Gene3D" id="1.25.40.20">
    <property type="entry name" value="Ankyrin repeat-containing domain"/>
    <property type="match status" value="1"/>
</dbReference>
<dbReference type="Pfam" id="PF12796">
    <property type="entry name" value="Ank_2"/>
    <property type="match status" value="1"/>
</dbReference>
<dbReference type="InterPro" id="IPR002110">
    <property type="entry name" value="Ankyrin_rpt"/>
</dbReference>
<keyword evidence="1" id="KW-0677">Repeat</keyword>
<feature type="signal peptide" evidence="5">
    <location>
        <begin position="1"/>
        <end position="20"/>
    </location>
</feature>
<dbReference type="InterPro" id="IPR036770">
    <property type="entry name" value="Ankyrin_rpt-contain_sf"/>
</dbReference>
<dbReference type="KEGG" id="pnd:Pla175_35290"/>
<keyword evidence="2 3" id="KW-0040">ANK repeat</keyword>
<dbReference type="PROSITE" id="PS50088">
    <property type="entry name" value="ANK_REPEAT"/>
    <property type="match status" value="1"/>
</dbReference>
<keyword evidence="7" id="KW-1185">Reference proteome</keyword>
<evidence type="ECO:0000313" key="6">
    <source>
        <dbReference type="EMBL" id="QDU90128.1"/>
    </source>
</evidence>
<dbReference type="AlphaFoldDB" id="A0A518DF94"/>
<keyword evidence="4" id="KW-0175">Coiled coil</keyword>
<proteinExistence type="predicted"/>